<evidence type="ECO:0000256" key="3">
    <source>
        <dbReference type="ARBA" id="ARBA00023004"/>
    </source>
</evidence>
<dbReference type="EMBL" id="JAADYS010001062">
    <property type="protein sequence ID" value="KAF4465275.1"/>
    <property type="molecule type" value="Genomic_DNA"/>
</dbReference>
<keyword evidence="2" id="KW-0479">Metal-binding</keyword>
<keyword evidence="6" id="KW-1185">Reference proteome</keyword>
<evidence type="ECO:0000313" key="6">
    <source>
        <dbReference type="Proteomes" id="UP000554235"/>
    </source>
</evidence>
<dbReference type="InterPro" id="IPR029058">
    <property type="entry name" value="AB_hydrolase_fold"/>
</dbReference>
<protein>
    <submittedName>
        <fullName evidence="5">Flavonol synthase</fullName>
    </submittedName>
</protein>
<dbReference type="SUPFAM" id="SSF53474">
    <property type="entry name" value="alpha/beta-Hydrolases"/>
    <property type="match status" value="1"/>
</dbReference>
<dbReference type="InterPro" id="IPR026992">
    <property type="entry name" value="DIOX_N"/>
</dbReference>
<dbReference type="Gene3D" id="2.60.120.330">
    <property type="entry name" value="B-lactam Antibiotic, Isopenicillin N Synthase, Chain"/>
    <property type="match status" value="1"/>
</dbReference>
<dbReference type="PROSITE" id="PS51471">
    <property type="entry name" value="FE2OG_OXY"/>
    <property type="match status" value="1"/>
</dbReference>
<dbReference type="InterPro" id="IPR027443">
    <property type="entry name" value="IPNS-like_sf"/>
</dbReference>
<dbReference type="InterPro" id="IPR000073">
    <property type="entry name" value="AB_hydrolase_1"/>
</dbReference>
<dbReference type="GO" id="GO:0003824">
    <property type="term" value="F:catalytic activity"/>
    <property type="evidence" value="ECO:0007669"/>
    <property type="project" value="InterPro"/>
</dbReference>
<name>A0A8H4LBN7_9HYPO</name>
<dbReference type="Proteomes" id="UP000554235">
    <property type="component" value="Unassembled WGS sequence"/>
</dbReference>
<dbReference type="InterPro" id="IPR005123">
    <property type="entry name" value="Oxoglu/Fe-dep_dioxygenase_dom"/>
</dbReference>
<sequence>MPSRDFTKLPVLDLSLSKDEASLPTLLSSLRVALTDVGFLYVCNHGVPQSVIDDLVNILPALFALPDSAKRAIALESSPHFLGYSGAGSETTAGRSDQREQVELATELDAAPAGSPLYDGLRGPNQWSSELPELRAVVERYIDELTKLGERFLRLVAKALDLPDEVFFSYLSDQHRLKLVHYPASSGEDTQGVGPHKDSSGWWTFLLQASPEVKGLQVLNKAGAWIEAPAIPGTFVVNIGQAFEVVTNGVCKATTHRVLSSSSERFSVPFFQGVRRSLTRREALESLAEHFSRFGSGDESGEGRSIDAPFVTGKYDTWGETQLRTKVRSHRENGRKFYPEVYDKSPALPRHHSNTVRMPLRENFVARSGNSYSYLHVPQNSRDVTLLLLHGFPSNLADWVPQIAHFANAGYGTVTLDLLGYGDSSKPDDVDQYRLKPMGDEIIELLDHLNLPKVVGVGHDFGATLLSRLAAYHPSRWSKLVFLTVGPPKLGTPFDVDMINEMTKQALGYELLGYIPFMADPNSHALLEKHAYSAMCLVFCRYREAWDAWYHPLGKMEQFVSEDRKLPIALWYNQALQKEHLRAFGKPGGYKGASMWYRMWMDNLFAPDEKGFEDFQISQPTLFVVPSEPEQSMLQQQQMLASWAPNLQTVKLDTGHWIHLEKPDETNTAIQEFIESA</sequence>
<reference evidence="5 6" key="1">
    <citation type="submission" date="2020-01" db="EMBL/GenBank/DDBJ databases">
        <title>Identification and distribution of gene clusters putatively required for synthesis of sphingolipid metabolism inhibitors in phylogenetically diverse species of the filamentous fungus Fusarium.</title>
        <authorList>
            <person name="Kim H.-S."/>
            <person name="Busman M."/>
            <person name="Brown D.W."/>
            <person name="Divon H."/>
            <person name="Uhlig S."/>
            <person name="Proctor R.H."/>
        </authorList>
    </citation>
    <scope>NUCLEOTIDE SEQUENCE [LARGE SCALE GENOMIC DNA]</scope>
    <source>
        <strain evidence="5 6">NRRL 20459</strain>
    </source>
</reference>
<dbReference type="Gene3D" id="3.40.50.1820">
    <property type="entry name" value="alpha/beta hydrolase"/>
    <property type="match status" value="1"/>
</dbReference>
<comment type="caution">
    <text evidence="5">The sequence shown here is derived from an EMBL/GenBank/DDBJ whole genome shotgun (WGS) entry which is preliminary data.</text>
</comment>
<organism evidence="5 6">
    <name type="scientific">Fusarium albosuccineum</name>
    <dbReference type="NCBI Taxonomy" id="1237068"/>
    <lineage>
        <taxon>Eukaryota</taxon>
        <taxon>Fungi</taxon>
        <taxon>Dikarya</taxon>
        <taxon>Ascomycota</taxon>
        <taxon>Pezizomycotina</taxon>
        <taxon>Sordariomycetes</taxon>
        <taxon>Hypocreomycetidae</taxon>
        <taxon>Hypocreales</taxon>
        <taxon>Nectriaceae</taxon>
        <taxon>Fusarium</taxon>
        <taxon>Fusarium decemcellulare species complex</taxon>
    </lineage>
</organism>
<dbReference type="PANTHER" id="PTHR47991">
    <property type="entry name" value="OXOGLUTARATE/IRON-DEPENDENT DIOXYGENASE"/>
    <property type="match status" value="1"/>
</dbReference>
<proteinExistence type="inferred from homology"/>
<gene>
    <name evidence="5" type="ORF">FALBO_7875</name>
</gene>
<dbReference type="InterPro" id="IPR050295">
    <property type="entry name" value="Plant_2OG-oxidoreductases"/>
</dbReference>
<dbReference type="SUPFAM" id="SSF51197">
    <property type="entry name" value="Clavaminate synthase-like"/>
    <property type="match status" value="1"/>
</dbReference>
<evidence type="ECO:0000256" key="2">
    <source>
        <dbReference type="ARBA" id="ARBA00022723"/>
    </source>
</evidence>
<keyword evidence="3" id="KW-0408">Iron</keyword>
<dbReference type="Pfam" id="PF03171">
    <property type="entry name" value="2OG-FeII_Oxy"/>
    <property type="match status" value="1"/>
</dbReference>
<dbReference type="AlphaFoldDB" id="A0A8H4LBN7"/>
<evidence type="ECO:0000313" key="5">
    <source>
        <dbReference type="EMBL" id="KAF4465275.1"/>
    </source>
</evidence>
<dbReference type="Pfam" id="PF14226">
    <property type="entry name" value="DIOX_N"/>
    <property type="match status" value="1"/>
</dbReference>
<feature type="domain" description="Fe2OG dioxygenase" evidence="4">
    <location>
        <begin position="173"/>
        <end position="274"/>
    </location>
</feature>
<dbReference type="GO" id="GO:0044283">
    <property type="term" value="P:small molecule biosynthetic process"/>
    <property type="evidence" value="ECO:0007669"/>
    <property type="project" value="UniProtKB-ARBA"/>
</dbReference>
<evidence type="ECO:0000259" key="4">
    <source>
        <dbReference type="PROSITE" id="PS51471"/>
    </source>
</evidence>
<dbReference type="PRINTS" id="PR00412">
    <property type="entry name" value="EPOXHYDRLASE"/>
</dbReference>
<dbReference type="Pfam" id="PF00561">
    <property type="entry name" value="Abhydrolase_1"/>
    <property type="match status" value="1"/>
</dbReference>
<dbReference type="InterPro" id="IPR000639">
    <property type="entry name" value="Epox_hydrolase-like"/>
</dbReference>
<dbReference type="GO" id="GO:0046872">
    <property type="term" value="F:metal ion binding"/>
    <property type="evidence" value="ECO:0007669"/>
    <property type="project" value="UniProtKB-KW"/>
</dbReference>
<evidence type="ECO:0000256" key="1">
    <source>
        <dbReference type="ARBA" id="ARBA00008056"/>
    </source>
</evidence>
<comment type="similarity">
    <text evidence="1">Belongs to the iron/ascorbate-dependent oxidoreductase family.</text>
</comment>
<accession>A0A8H4LBN7</accession>
<dbReference type="InterPro" id="IPR044861">
    <property type="entry name" value="IPNS-like_FE2OG_OXY"/>
</dbReference>
<dbReference type="OrthoDB" id="284184at2759"/>